<dbReference type="InterPro" id="IPR036312">
    <property type="entry name" value="Bifun_inhib/LTP/seed_sf"/>
</dbReference>
<evidence type="ECO:0000313" key="9">
    <source>
        <dbReference type="Proteomes" id="UP000325577"/>
    </source>
</evidence>
<evidence type="ECO:0000256" key="2">
    <source>
        <dbReference type="ARBA" id="ARBA00022448"/>
    </source>
</evidence>
<evidence type="ECO:0000256" key="6">
    <source>
        <dbReference type="SAM" id="SignalP"/>
    </source>
</evidence>
<dbReference type="SUPFAM" id="SSF47699">
    <property type="entry name" value="Bifunctional inhibitor/lipid-transfer protein/seed storage 2S albumin"/>
    <property type="match status" value="1"/>
</dbReference>
<evidence type="ECO:0000256" key="3">
    <source>
        <dbReference type="ARBA" id="ARBA00023121"/>
    </source>
</evidence>
<keyword evidence="3 5" id="KW-0446">Lipid-binding</keyword>
<feature type="signal peptide" evidence="6">
    <location>
        <begin position="1"/>
        <end position="27"/>
    </location>
</feature>
<evidence type="ECO:0000313" key="8">
    <source>
        <dbReference type="EMBL" id="KAA8517657.1"/>
    </source>
</evidence>
<comment type="function">
    <text evidence="5">Plant non-specific lipid-transfer proteins transfer phospholipids as well as galactolipids across membranes. May play a role in wax or cutin deposition in the cell walls of expanding epidermal cells and certain secretory tissues.</text>
</comment>
<dbReference type="Proteomes" id="UP000325577">
    <property type="component" value="Linkage Group LG7"/>
</dbReference>
<dbReference type="Gene3D" id="1.10.110.10">
    <property type="entry name" value="Plant lipid-transfer and hydrophobic proteins"/>
    <property type="match status" value="1"/>
</dbReference>
<evidence type="ECO:0000256" key="1">
    <source>
        <dbReference type="ARBA" id="ARBA00009748"/>
    </source>
</evidence>
<dbReference type="GO" id="GO:0006869">
    <property type="term" value="P:lipid transport"/>
    <property type="evidence" value="ECO:0007669"/>
    <property type="project" value="InterPro"/>
</dbReference>
<dbReference type="AlphaFoldDB" id="A0A5J4ZK48"/>
<proteinExistence type="inferred from homology"/>
<evidence type="ECO:0000256" key="4">
    <source>
        <dbReference type="ARBA" id="ARBA00023157"/>
    </source>
</evidence>
<dbReference type="Pfam" id="PF00234">
    <property type="entry name" value="Tryp_alpha_amyl"/>
    <property type="match status" value="1"/>
</dbReference>
<protein>
    <recommendedName>
        <fullName evidence="5">Non-specific lipid-transfer protein</fullName>
    </recommendedName>
</protein>
<keyword evidence="4" id="KW-1015">Disulfide bond</keyword>
<dbReference type="InterPro" id="IPR000528">
    <property type="entry name" value="Plant_nsLTP"/>
</dbReference>
<gene>
    <name evidence="8" type="ORF">F0562_015131</name>
</gene>
<accession>A0A5J4ZK48</accession>
<organism evidence="8 9">
    <name type="scientific">Nyssa sinensis</name>
    <dbReference type="NCBI Taxonomy" id="561372"/>
    <lineage>
        <taxon>Eukaryota</taxon>
        <taxon>Viridiplantae</taxon>
        <taxon>Streptophyta</taxon>
        <taxon>Embryophyta</taxon>
        <taxon>Tracheophyta</taxon>
        <taxon>Spermatophyta</taxon>
        <taxon>Magnoliopsida</taxon>
        <taxon>eudicotyledons</taxon>
        <taxon>Gunneridae</taxon>
        <taxon>Pentapetalae</taxon>
        <taxon>asterids</taxon>
        <taxon>Cornales</taxon>
        <taxon>Nyssaceae</taxon>
        <taxon>Nyssa</taxon>
    </lineage>
</organism>
<dbReference type="CDD" id="cd01960">
    <property type="entry name" value="nsLTP1"/>
    <property type="match status" value="1"/>
</dbReference>
<evidence type="ECO:0000256" key="5">
    <source>
        <dbReference type="RuleBase" id="RU000628"/>
    </source>
</evidence>
<keyword evidence="9" id="KW-1185">Reference proteome</keyword>
<keyword evidence="6" id="KW-0732">Signal</keyword>
<dbReference type="PANTHER" id="PTHR33076">
    <property type="entry name" value="NON-SPECIFIC LIPID-TRANSFER PROTEIN 2-RELATED"/>
    <property type="match status" value="1"/>
</dbReference>
<dbReference type="GO" id="GO:0008289">
    <property type="term" value="F:lipid binding"/>
    <property type="evidence" value="ECO:0007669"/>
    <property type="project" value="UniProtKB-KW"/>
</dbReference>
<feature type="domain" description="Bifunctional inhibitor/plant lipid transfer protein/seed storage helical" evidence="7">
    <location>
        <begin position="31"/>
        <end position="115"/>
    </location>
</feature>
<dbReference type="PRINTS" id="PR00382">
    <property type="entry name" value="LIPIDTRNSFER"/>
</dbReference>
<dbReference type="EMBL" id="CM018050">
    <property type="protein sequence ID" value="KAA8517657.1"/>
    <property type="molecule type" value="Genomic_DNA"/>
</dbReference>
<dbReference type="SMART" id="SM00499">
    <property type="entry name" value="AAI"/>
    <property type="match status" value="1"/>
</dbReference>
<dbReference type="OrthoDB" id="1890443at2759"/>
<reference evidence="8 9" key="1">
    <citation type="submission" date="2019-09" db="EMBL/GenBank/DDBJ databases">
        <title>A chromosome-level genome assembly of the Chinese tupelo Nyssa sinensis.</title>
        <authorList>
            <person name="Yang X."/>
            <person name="Kang M."/>
            <person name="Yang Y."/>
            <person name="Xiong H."/>
            <person name="Wang M."/>
            <person name="Zhang Z."/>
            <person name="Wang Z."/>
            <person name="Wu H."/>
            <person name="Ma T."/>
            <person name="Liu J."/>
            <person name="Xi Z."/>
        </authorList>
    </citation>
    <scope>NUCLEOTIDE SEQUENCE [LARGE SCALE GENOMIC DNA]</scope>
    <source>
        <strain evidence="8">J267</strain>
        <tissue evidence="8">Leaf</tissue>
    </source>
</reference>
<dbReference type="InterPro" id="IPR016140">
    <property type="entry name" value="Bifunc_inhib/LTP/seed_store"/>
</dbReference>
<dbReference type="FunFam" id="1.10.110.10:FF:000002">
    <property type="entry name" value="Non-specific lipid-transfer protein"/>
    <property type="match status" value="1"/>
</dbReference>
<evidence type="ECO:0000259" key="7">
    <source>
        <dbReference type="SMART" id="SM00499"/>
    </source>
</evidence>
<name>A0A5J4ZK48_9ASTE</name>
<comment type="similarity">
    <text evidence="1 5">Belongs to the plant LTP family.</text>
</comment>
<feature type="chain" id="PRO_5023832826" description="Non-specific lipid-transfer protein" evidence="6">
    <location>
        <begin position="28"/>
        <end position="119"/>
    </location>
</feature>
<keyword evidence="2 5" id="KW-0813">Transport</keyword>
<sequence>MAIVKVACVVVMACMVVVALAPFHAEAAITCNQVRGSLAPCINYLRNGGAVPGNCCNGVRSLSNMAKTTPDRQNACRCLQSAAASMPGIKPILAAGLPGKCSVNIPYKISPSTECSKVN</sequence>